<evidence type="ECO:0000313" key="2">
    <source>
        <dbReference type="WBParaSite" id="JU765_v2.g14659.t1"/>
    </source>
</evidence>
<proteinExistence type="predicted"/>
<sequence length="347" mass="38156">MRLKLVFVLLLLNLKSTFADNDTEFKNNLLSEILLRDHERIFLVQDEFKEKKVKLENNVLEFLDDEAVNITVKDNKLTLVVRDDKVTNETIDPTLIFCFKSSTANYTSKACSSGYCDIRAIFIDVGVEFSIINTLIDNNVKSSNGNTFSIEISDEQISMLNGPPNSAVTSCKPDHSQGYWTVKLIDKGDRVVKLTGVEKLFKSVPIEEPALSGAAIGGIAGGVVAFVIVAVLTGVSIWYFCYKRKKDKNDKTEDVEGATKTNTKTVGPSTEAAKPPEVKKEEAKKDAPQLPGQANESWKKDFLTESSSSKPSKKPGEKKSKKSTKSAGKKSGKKSAKSNKKSNKSAK</sequence>
<accession>A0AC34QB48</accession>
<name>A0AC34QB48_9BILA</name>
<evidence type="ECO:0000313" key="1">
    <source>
        <dbReference type="Proteomes" id="UP000887576"/>
    </source>
</evidence>
<organism evidence="1 2">
    <name type="scientific">Panagrolaimus sp. JU765</name>
    <dbReference type="NCBI Taxonomy" id="591449"/>
    <lineage>
        <taxon>Eukaryota</taxon>
        <taxon>Metazoa</taxon>
        <taxon>Ecdysozoa</taxon>
        <taxon>Nematoda</taxon>
        <taxon>Chromadorea</taxon>
        <taxon>Rhabditida</taxon>
        <taxon>Tylenchina</taxon>
        <taxon>Panagrolaimomorpha</taxon>
        <taxon>Panagrolaimoidea</taxon>
        <taxon>Panagrolaimidae</taxon>
        <taxon>Panagrolaimus</taxon>
    </lineage>
</organism>
<dbReference type="WBParaSite" id="JU765_v2.g14659.t1">
    <property type="protein sequence ID" value="JU765_v2.g14659.t1"/>
    <property type="gene ID" value="JU765_v2.g14659"/>
</dbReference>
<reference evidence="2" key="1">
    <citation type="submission" date="2022-11" db="UniProtKB">
        <authorList>
            <consortium name="WormBaseParasite"/>
        </authorList>
    </citation>
    <scope>IDENTIFICATION</scope>
</reference>
<dbReference type="Proteomes" id="UP000887576">
    <property type="component" value="Unplaced"/>
</dbReference>
<protein>
    <submittedName>
        <fullName evidence="2">Uncharacterized protein</fullName>
    </submittedName>
</protein>